<dbReference type="Proteomes" id="UP000272025">
    <property type="component" value="Unassembled WGS sequence"/>
</dbReference>
<dbReference type="RefSeq" id="XP_028471313.1">
    <property type="nucleotide sequence ID" value="XM_028614761.1"/>
</dbReference>
<gene>
    <name evidence="1" type="ORF">SODALDRAFT_375676</name>
</gene>
<evidence type="ECO:0000313" key="2">
    <source>
        <dbReference type="Proteomes" id="UP000272025"/>
    </source>
</evidence>
<reference evidence="1 2" key="1">
    <citation type="journal article" date="2018" name="Mol. Ecol.">
        <title>The obligate alkalophilic soda-lake fungus Sodiomyces alkalinus has shifted to a protein diet.</title>
        <authorList>
            <person name="Grum-Grzhimaylo A.A."/>
            <person name="Falkoski D.L."/>
            <person name="van den Heuvel J."/>
            <person name="Valero-Jimenez C.A."/>
            <person name="Min B."/>
            <person name="Choi I.G."/>
            <person name="Lipzen A."/>
            <person name="Daum C.G."/>
            <person name="Aanen D.K."/>
            <person name="Tsang A."/>
            <person name="Henrissat B."/>
            <person name="Bilanenko E.N."/>
            <person name="de Vries R.P."/>
            <person name="van Kan J.A.L."/>
            <person name="Grigoriev I.V."/>
            <person name="Debets A.J.M."/>
        </authorList>
    </citation>
    <scope>NUCLEOTIDE SEQUENCE [LARGE SCALE GENOMIC DNA]</scope>
    <source>
        <strain evidence="1 2">F11</strain>
    </source>
</reference>
<dbReference type="OrthoDB" id="2124077at2759"/>
<evidence type="ECO:0000313" key="1">
    <source>
        <dbReference type="EMBL" id="ROT43507.1"/>
    </source>
</evidence>
<keyword evidence="2" id="KW-1185">Reference proteome</keyword>
<dbReference type="AlphaFoldDB" id="A0A3N2Q9X3"/>
<proteinExistence type="predicted"/>
<sequence>MELEVSLLLRRWRSNVGGVEEFREVGIYSIANARRRQFATLNLTHALPPVQLRRLLTMALIVVYHYLEVNADDDGKASQKSQATNSAKMEWTTTKLLQYTSKAIIWRNYHLQHNYTQGNGRK</sequence>
<protein>
    <submittedName>
        <fullName evidence="1">Uncharacterized protein</fullName>
    </submittedName>
</protein>
<name>A0A3N2Q9X3_SODAK</name>
<accession>A0A3N2Q9X3</accession>
<organism evidence="1 2">
    <name type="scientific">Sodiomyces alkalinus (strain CBS 110278 / VKM F-3762 / F11)</name>
    <name type="common">Alkaliphilic filamentous fungus</name>
    <dbReference type="NCBI Taxonomy" id="1314773"/>
    <lineage>
        <taxon>Eukaryota</taxon>
        <taxon>Fungi</taxon>
        <taxon>Dikarya</taxon>
        <taxon>Ascomycota</taxon>
        <taxon>Pezizomycotina</taxon>
        <taxon>Sordariomycetes</taxon>
        <taxon>Hypocreomycetidae</taxon>
        <taxon>Glomerellales</taxon>
        <taxon>Plectosphaerellaceae</taxon>
        <taxon>Sodiomyces</taxon>
    </lineage>
</organism>
<dbReference type="GeneID" id="39583239"/>
<dbReference type="EMBL" id="ML119051">
    <property type="protein sequence ID" value="ROT43507.1"/>
    <property type="molecule type" value="Genomic_DNA"/>
</dbReference>